<dbReference type="Gene3D" id="3.40.50.1820">
    <property type="entry name" value="alpha/beta hydrolase"/>
    <property type="match status" value="1"/>
</dbReference>
<keyword evidence="4" id="KW-0551">Lipid droplet</keyword>
<dbReference type="AlphaFoldDB" id="A0AA36HHL3"/>
<evidence type="ECO:0000256" key="7">
    <source>
        <dbReference type="ARBA" id="ARBA00039150"/>
    </source>
</evidence>
<dbReference type="GO" id="GO:0019915">
    <property type="term" value="P:lipid storage"/>
    <property type="evidence" value="ECO:0007669"/>
    <property type="project" value="InterPro"/>
</dbReference>
<evidence type="ECO:0000256" key="8">
    <source>
        <dbReference type="ARBA" id="ARBA00049527"/>
    </source>
</evidence>
<protein>
    <recommendedName>
        <fullName evidence="3">Lipid droplet-associated hydrolase</fullName>
        <ecNumber evidence="7">3.1.1.13</ecNumber>
    </recommendedName>
    <alternativeName>
        <fullName evidence="6">Lipid droplet-associated serine hydrolase</fullName>
    </alternativeName>
</protein>
<reference evidence="9" key="1">
    <citation type="submission" date="2023-07" db="EMBL/GenBank/DDBJ databases">
        <authorList>
            <consortium name="CYATHOMIX"/>
        </authorList>
    </citation>
    <scope>NUCLEOTIDE SEQUENCE</scope>
    <source>
        <strain evidence="9">N/A</strain>
    </source>
</reference>
<evidence type="ECO:0000313" key="9">
    <source>
        <dbReference type="EMBL" id="CAJ0610302.1"/>
    </source>
</evidence>
<comment type="subcellular location">
    <subcellularLocation>
        <location evidence="1">Lipid droplet</location>
    </subcellularLocation>
</comment>
<dbReference type="PANTHER" id="PTHR13390:SF0">
    <property type="entry name" value="LIPID DROPLET-ASSOCIATED HYDROLASE"/>
    <property type="match status" value="1"/>
</dbReference>
<evidence type="ECO:0000256" key="6">
    <source>
        <dbReference type="ARBA" id="ARBA00031924"/>
    </source>
</evidence>
<dbReference type="EMBL" id="CATQJL010000326">
    <property type="protein sequence ID" value="CAJ0610302.1"/>
    <property type="molecule type" value="Genomic_DNA"/>
</dbReference>
<evidence type="ECO:0000256" key="2">
    <source>
        <dbReference type="ARBA" id="ARBA00008300"/>
    </source>
</evidence>
<dbReference type="InterPro" id="IPR029058">
    <property type="entry name" value="AB_hydrolase_fold"/>
</dbReference>
<organism evidence="9 10">
    <name type="scientific">Cylicocyclus nassatus</name>
    <name type="common">Nematode worm</name>
    <dbReference type="NCBI Taxonomy" id="53992"/>
    <lineage>
        <taxon>Eukaryota</taxon>
        <taxon>Metazoa</taxon>
        <taxon>Ecdysozoa</taxon>
        <taxon>Nematoda</taxon>
        <taxon>Chromadorea</taxon>
        <taxon>Rhabditida</taxon>
        <taxon>Rhabditina</taxon>
        <taxon>Rhabditomorpha</taxon>
        <taxon>Strongyloidea</taxon>
        <taxon>Strongylidae</taxon>
        <taxon>Cylicocyclus</taxon>
    </lineage>
</organism>
<evidence type="ECO:0000256" key="3">
    <source>
        <dbReference type="ARBA" id="ARBA00019242"/>
    </source>
</evidence>
<comment type="caution">
    <text evidence="9">The sequence shown here is derived from an EMBL/GenBank/DDBJ whole genome shotgun (WGS) entry which is preliminary data.</text>
</comment>
<sequence length="355" mass="40570">MDDVLLANQAFPLILDRGCQSDDEYSSGMLREITRRVDWVLVGGCWTRVSVIGTSLSDEILSRENKGDLDNRIVILMIPGNPGNEGFYADFGHKVVKCLLSREERMGDRKRHYLFYTVSHLNHVVLPPELKNSGKHRPYDRFQLDAQVQHKLDFVREHLPKAQKVYILGHSIGSYMMLKILPYIKDDFNIKKAIGLFPTVEKMAESPNGLRLKRVLATLDTNDWLAKSVSFWLDCLPVSVKKWLVTWNLTGDTVPSDVVSSAAELLNMHVFRNIVHMSHDELNKVCEFDQTLIANKDLVYFYYGKEDGWCPEDNGYSMEARLPQGHVIIDEDGCEHAFVIRDGAVVADKLLRFIN</sequence>
<keyword evidence="10" id="KW-1185">Reference proteome</keyword>
<dbReference type="GO" id="GO:0004771">
    <property type="term" value="F:sterol ester esterase activity"/>
    <property type="evidence" value="ECO:0007669"/>
    <property type="project" value="UniProtKB-EC"/>
</dbReference>
<dbReference type="Proteomes" id="UP001176961">
    <property type="component" value="Unassembled WGS sequence"/>
</dbReference>
<keyword evidence="5" id="KW-0378">Hydrolase</keyword>
<dbReference type="Pfam" id="PF10230">
    <property type="entry name" value="LIDHydrolase"/>
    <property type="match status" value="1"/>
</dbReference>
<comment type="similarity">
    <text evidence="2">Belongs to the AB hydrolase superfamily. LDAH family.</text>
</comment>
<name>A0AA36HHL3_CYLNA</name>
<dbReference type="FunFam" id="3.40.50.1820:FF:000448">
    <property type="entry name" value="Protein CBG16920"/>
    <property type="match status" value="1"/>
</dbReference>
<evidence type="ECO:0000313" key="10">
    <source>
        <dbReference type="Proteomes" id="UP001176961"/>
    </source>
</evidence>
<dbReference type="EC" id="3.1.1.13" evidence="7"/>
<dbReference type="SUPFAM" id="SSF53474">
    <property type="entry name" value="alpha/beta-Hydrolases"/>
    <property type="match status" value="1"/>
</dbReference>
<comment type="catalytic activity">
    <reaction evidence="8">
        <text>a cholesterol ester + H2O = cholesterol + a fatty acid + H(+)</text>
        <dbReference type="Rhea" id="RHEA:36403"/>
        <dbReference type="ChEBI" id="CHEBI:15377"/>
        <dbReference type="ChEBI" id="CHEBI:15378"/>
        <dbReference type="ChEBI" id="CHEBI:16113"/>
        <dbReference type="ChEBI" id="CHEBI:17002"/>
        <dbReference type="ChEBI" id="CHEBI:28868"/>
        <dbReference type="EC" id="3.1.1.13"/>
    </reaction>
    <physiologicalReaction direction="left-to-right" evidence="8">
        <dbReference type="Rhea" id="RHEA:36404"/>
    </physiologicalReaction>
</comment>
<proteinExistence type="inferred from homology"/>
<evidence type="ECO:0000256" key="4">
    <source>
        <dbReference type="ARBA" id="ARBA00022677"/>
    </source>
</evidence>
<gene>
    <name evidence="9" type="ORF">CYNAS_LOCUS22285</name>
</gene>
<evidence type="ECO:0000256" key="1">
    <source>
        <dbReference type="ARBA" id="ARBA00004502"/>
    </source>
</evidence>
<dbReference type="GO" id="GO:0005811">
    <property type="term" value="C:lipid droplet"/>
    <property type="evidence" value="ECO:0007669"/>
    <property type="project" value="UniProtKB-SubCell"/>
</dbReference>
<dbReference type="PANTHER" id="PTHR13390">
    <property type="entry name" value="LIPASE"/>
    <property type="match status" value="1"/>
</dbReference>
<evidence type="ECO:0000256" key="5">
    <source>
        <dbReference type="ARBA" id="ARBA00022801"/>
    </source>
</evidence>
<accession>A0AA36HHL3</accession>
<dbReference type="InterPro" id="IPR019363">
    <property type="entry name" value="LDAH"/>
</dbReference>